<evidence type="ECO:0000256" key="1">
    <source>
        <dbReference type="ARBA" id="ARBA00022553"/>
    </source>
</evidence>
<evidence type="ECO:0000313" key="5">
    <source>
        <dbReference type="Proteomes" id="UP000331127"/>
    </source>
</evidence>
<feature type="domain" description="Response regulatory" evidence="3">
    <location>
        <begin position="4"/>
        <end position="114"/>
    </location>
</feature>
<organism evidence="4 5">
    <name type="scientific">Acrocarpospora macrocephala</name>
    <dbReference type="NCBI Taxonomy" id="150177"/>
    <lineage>
        <taxon>Bacteria</taxon>
        <taxon>Bacillati</taxon>
        <taxon>Actinomycetota</taxon>
        <taxon>Actinomycetes</taxon>
        <taxon>Streptosporangiales</taxon>
        <taxon>Streptosporangiaceae</taxon>
        <taxon>Acrocarpospora</taxon>
    </lineage>
</organism>
<dbReference type="PROSITE" id="PS50110">
    <property type="entry name" value="RESPONSE_REGULATORY"/>
    <property type="match status" value="1"/>
</dbReference>
<accession>A0A5M3WKV6</accession>
<dbReference type="OrthoDB" id="7352332at2"/>
<evidence type="ECO:0000259" key="3">
    <source>
        <dbReference type="PROSITE" id="PS50110"/>
    </source>
</evidence>
<dbReference type="SUPFAM" id="SSF52172">
    <property type="entry name" value="CheY-like"/>
    <property type="match status" value="1"/>
</dbReference>
<name>A0A5M3WKV6_9ACTN</name>
<gene>
    <name evidence="4" type="ORF">Amac_022680</name>
</gene>
<dbReference type="InterPro" id="IPR011006">
    <property type="entry name" value="CheY-like_superfamily"/>
</dbReference>
<dbReference type="AlphaFoldDB" id="A0A5M3WKV6"/>
<keyword evidence="1 2" id="KW-0597">Phosphoprotein</keyword>
<dbReference type="Proteomes" id="UP000331127">
    <property type="component" value="Unassembled WGS sequence"/>
</dbReference>
<dbReference type="RefSeq" id="WP_155354261.1">
    <property type="nucleotide sequence ID" value="NZ_BAAAHL010000046.1"/>
</dbReference>
<keyword evidence="5" id="KW-1185">Reference proteome</keyword>
<reference evidence="4 5" key="1">
    <citation type="submission" date="2019-10" db="EMBL/GenBank/DDBJ databases">
        <title>Whole genome shotgun sequence of Acrocarpospora macrocephala NBRC 16266.</title>
        <authorList>
            <person name="Ichikawa N."/>
            <person name="Kimura A."/>
            <person name="Kitahashi Y."/>
            <person name="Komaki H."/>
            <person name="Oguchi A."/>
        </authorList>
    </citation>
    <scope>NUCLEOTIDE SEQUENCE [LARGE SCALE GENOMIC DNA]</scope>
    <source>
        <strain evidence="4 5">NBRC 16266</strain>
    </source>
</reference>
<evidence type="ECO:0000256" key="2">
    <source>
        <dbReference type="PROSITE-ProRule" id="PRU00169"/>
    </source>
</evidence>
<dbReference type="PANTHER" id="PTHR44591:SF18">
    <property type="entry name" value="REGULATORY PROTEIN"/>
    <property type="match status" value="1"/>
</dbReference>
<dbReference type="PANTHER" id="PTHR44591">
    <property type="entry name" value="STRESS RESPONSE REGULATOR PROTEIN 1"/>
    <property type="match status" value="1"/>
</dbReference>
<dbReference type="GO" id="GO:0000160">
    <property type="term" value="P:phosphorelay signal transduction system"/>
    <property type="evidence" value="ECO:0007669"/>
    <property type="project" value="InterPro"/>
</dbReference>
<dbReference type="Pfam" id="PF00072">
    <property type="entry name" value="Response_reg"/>
    <property type="match status" value="1"/>
</dbReference>
<dbReference type="SMART" id="SM00448">
    <property type="entry name" value="REC"/>
    <property type="match status" value="1"/>
</dbReference>
<dbReference type="Gene3D" id="3.40.50.2300">
    <property type="match status" value="1"/>
</dbReference>
<evidence type="ECO:0000313" key="4">
    <source>
        <dbReference type="EMBL" id="GES08672.1"/>
    </source>
</evidence>
<protein>
    <submittedName>
        <fullName evidence="4">Response regulator</fullName>
    </submittedName>
</protein>
<dbReference type="EMBL" id="BLAE01000011">
    <property type="protein sequence ID" value="GES08672.1"/>
    <property type="molecule type" value="Genomic_DNA"/>
</dbReference>
<dbReference type="InterPro" id="IPR001789">
    <property type="entry name" value="Sig_transdc_resp-reg_receiver"/>
</dbReference>
<sequence>MARSVLIVDDHDGFRSSARALLEAGGFVVAGDAATGAEAVAAADRLRPDVVLLDIQLPDLDGFTVAARLTGLADPPVVVFVSSRDAVTYGPRLRGARFLPKHELSGPALSGLLG</sequence>
<feature type="modified residue" description="4-aspartylphosphate" evidence="2">
    <location>
        <position position="54"/>
    </location>
</feature>
<comment type="caution">
    <text evidence="4">The sequence shown here is derived from an EMBL/GenBank/DDBJ whole genome shotgun (WGS) entry which is preliminary data.</text>
</comment>
<proteinExistence type="predicted"/>
<dbReference type="InterPro" id="IPR050595">
    <property type="entry name" value="Bact_response_regulator"/>
</dbReference>